<dbReference type="Pfam" id="PF00483">
    <property type="entry name" value="NTP_transferase"/>
    <property type="match status" value="1"/>
</dbReference>
<dbReference type="NCBIfam" id="TIGR02092">
    <property type="entry name" value="glgD"/>
    <property type="match status" value="1"/>
</dbReference>
<evidence type="ECO:0000313" key="5">
    <source>
        <dbReference type="EMBL" id="PKR85477.1"/>
    </source>
</evidence>
<proteinExistence type="inferred from homology"/>
<organism evidence="5 6">
    <name type="scientific">Heyndrickxia camelliae</name>
    <dbReference type="NCBI Taxonomy" id="1707093"/>
    <lineage>
        <taxon>Bacteria</taxon>
        <taxon>Bacillati</taxon>
        <taxon>Bacillota</taxon>
        <taxon>Bacilli</taxon>
        <taxon>Bacillales</taxon>
        <taxon>Bacillaceae</taxon>
        <taxon>Heyndrickxia</taxon>
    </lineage>
</organism>
<evidence type="ECO:0000256" key="1">
    <source>
        <dbReference type="ARBA" id="ARBA00010443"/>
    </source>
</evidence>
<dbReference type="RefSeq" id="WP_101353527.1">
    <property type="nucleotide sequence ID" value="NZ_PIQO01000004.1"/>
</dbReference>
<dbReference type="SUPFAM" id="SSF51161">
    <property type="entry name" value="Trimeric LpxA-like enzymes"/>
    <property type="match status" value="1"/>
</dbReference>
<comment type="caution">
    <text evidence="5">The sequence shown here is derived from an EMBL/GenBank/DDBJ whole genome shotgun (WGS) entry which is preliminary data.</text>
</comment>
<dbReference type="Gene3D" id="3.90.550.10">
    <property type="entry name" value="Spore Coat Polysaccharide Biosynthesis Protein SpsA, Chain A"/>
    <property type="match status" value="1"/>
</dbReference>
<dbReference type="OrthoDB" id="9801810at2"/>
<dbReference type="PANTHER" id="PTHR43523">
    <property type="entry name" value="GLUCOSE-1-PHOSPHATE ADENYLYLTRANSFERASE-RELATED"/>
    <property type="match status" value="1"/>
</dbReference>
<dbReference type="GO" id="GO:0008878">
    <property type="term" value="F:glucose-1-phosphate adenylyltransferase activity"/>
    <property type="evidence" value="ECO:0007669"/>
    <property type="project" value="InterPro"/>
</dbReference>
<dbReference type="InterPro" id="IPR056818">
    <property type="entry name" value="GlmU/GlgC-like_hexapep"/>
</dbReference>
<keyword evidence="5" id="KW-0548">Nucleotidyltransferase</keyword>
<comment type="similarity">
    <text evidence="1">Belongs to the bacterial/plant glucose-1-phosphate adenylyltransferase family.</text>
</comment>
<sequence>MDSVVGIINLINEKHFLKELTYDRCLASVPFAGRYRLIDFTLSNLIHAGVKSVAVFTKEKYRSIMDHLGSGKEWDLDRRTGGLFILPPIHPEKEIKGDLQQFYDHIEFFQRSAADTVIISPGHHVCKIDYTDIIQNHRNKKADITVVYKKYDGIPVQKPIYHRCSVDHTGAISDINLYTFPQKDQDICLETYIINKYILIDLIKKCVENDEYDFLKDIVKANLNKLNINSYEFEGSMPFIHSIESFHHGNMAFLNQDIAQNFFHQDWAVYTKIKHEAPVKYSSSSCVSNSLIANGCEIEGTVENSIIFRGVKIKKGAVVKNSIIMQKGEIEEGAFVDYVITDKQVTISKDRVVSGDLRPLVIKKAEMI</sequence>
<dbReference type="Pfam" id="PF24894">
    <property type="entry name" value="Hexapep_GlmU"/>
    <property type="match status" value="1"/>
</dbReference>
<name>A0A2N3LLK6_9BACI</name>
<dbReference type="AlphaFoldDB" id="A0A2N3LLK6"/>
<dbReference type="Proteomes" id="UP000233440">
    <property type="component" value="Unassembled WGS sequence"/>
</dbReference>
<dbReference type="InterPro" id="IPR011832">
    <property type="entry name" value="GlgDAde_trans"/>
</dbReference>
<keyword evidence="2" id="KW-0320">Glycogen biosynthesis</keyword>
<protein>
    <submittedName>
        <fullName evidence="5">Glucose-1-phosphate adenylyltransferase subunit GlgD</fullName>
    </submittedName>
</protein>
<dbReference type="InterPro" id="IPR029044">
    <property type="entry name" value="Nucleotide-diphossugar_trans"/>
</dbReference>
<dbReference type="GO" id="GO:0005978">
    <property type="term" value="P:glycogen biosynthetic process"/>
    <property type="evidence" value="ECO:0007669"/>
    <property type="project" value="UniProtKB-KW"/>
</dbReference>
<gene>
    <name evidence="5" type="primary">glgD</name>
    <name evidence="5" type="ORF">CWO92_07105</name>
</gene>
<feature type="domain" description="Nucleotidyl transferase" evidence="3">
    <location>
        <begin position="17"/>
        <end position="152"/>
    </location>
</feature>
<keyword evidence="6" id="KW-1185">Reference proteome</keyword>
<dbReference type="InterPro" id="IPR005835">
    <property type="entry name" value="NTP_transferase_dom"/>
</dbReference>
<dbReference type="CDD" id="cd04651">
    <property type="entry name" value="LbH_G1P_AT_C"/>
    <property type="match status" value="1"/>
</dbReference>
<dbReference type="InterPro" id="IPR011004">
    <property type="entry name" value="Trimer_LpxA-like_sf"/>
</dbReference>
<dbReference type="PANTHER" id="PTHR43523:SF6">
    <property type="entry name" value="GLYCOGEN BIOSYNTHESIS PROTEIN GLGD"/>
    <property type="match status" value="1"/>
</dbReference>
<feature type="domain" description="Glucose-1-phosphate adenylyltransferase/Bifunctional protein GlmU-like C-terminal hexapeptide" evidence="4">
    <location>
        <begin position="284"/>
        <end position="356"/>
    </location>
</feature>
<dbReference type="Gene3D" id="2.160.10.10">
    <property type="entry name" value="Hexapeptide repeat proteins"/>
    <property type="match status" value="1"/>
</dbReference>
<accession>A0A2N3LLK6</accession>
<evidence type="ECO:0000259" key="4">
    <source>
        <dbReference type="Pfam" id="PF24894"/>
    </source>
</evidence>
<dbReference type="InterPro" id="IPR011831">
    <property type="entry name" value="ADP-Glc_PPase"/>
</dbReference>
<evidence type="ECO:0000259" key="3">
    <source>
        <dbReference type="Pfam" id="PF00483"/>
    </source>
</evidence>
<keyword evidence="5" id="KW-0808">Transferase</keyword>
<dbReference type="CDD" id="cd02508">
    <property type="entry name" value="ADP_Glucose_PP"/>
    <property type="match status" value="1"/>
</dbReference>
<reference evidence="5 6" key="1">
    <citation type="submission" date="2017-11" db="EMBL/GenBank/DDBJ databases">
        <title>Bacillus camelliae sp. nov., isolated from pu'er tea.</title>
        <authorList>
            <person name="Niu L."/>
        </authorList>
    </citation>
    <scope>NUCLEOTIDE SEQUENCE [LARGE SCALE GENOMIC DNA]</scope>
    <source>
        <strain evidence="5 6">7578-1</strain>
    </source>
</reference>
<evidence type="ECO:0000313" key="6">
    <source>
        <dbReference type="Proteomes" id="UP000233440"/>
    </source>
</evidence>
<dbReference type="EMBL" id="PIQO01000004">
    <property type="protein sequence ID" value="PKR85477.1"/>
    <property type="molecule type" value="Genomic_DNA"/>
</dbReference>
<evidence type="ECO:0000256" key="2">
    <source>
        <dbReference type="ARBA" id="ARBA00023056"/>
    </source>
</evidence>
<dbReference type="SUPFAM" id="SSF53448">
    <property type="entry name" value="Nucleotide-diphospho-sugar transferases"/>
    <property type="match status" value="1"/>
</dbReference>